<gene>
    <name evidence="1" type="ORF">HNI00_17090</name>
</gene>
<protein>
    <submittedName>
        <fullName evidence="1">Uncharacterized protein</fullName>
    </submittedName>
</protein>
<accession>A0AA96Y8C3</accession>
<proteinExistence type="predicted"/>
<reference evidence="1" key="1">
    <citation type="submission" date="2020-05" db="EMBL/GenBank/DDBJ databases">
        <authorList>
            <person name="Zhu T."/>
            <person name="Keshari N."/>
            <person name="Lu X."/>
        </authorList>
    </citation>
    <scope>NUCLEOTIDE SEQUENCE</scope>
    <source>
        <strain evidence="1">NK1-22</strain>
    </source>
</reference>
<evidence type="ECO:0000313" key="1">
    <source>
        <dbReference type="EMBL" id="WOB44674.1"/>
    </source>
</evidence>
<dbReference type="EMBL" id="CP053540">
    <property type="protein sequence ID" value="WOB44674.1"/>
    <property type="molecule type" value="Genomic_DNA"/>
</dbReference>
<name>A0AA96Y8C3_9CYAN</name>
<sequence>MPDDTEDPKLNALWITPSGCKQDESRMKAGRNHKFCWNQASKQNTPDCKIRIQRRFEGKPENCKFEKYREKCREKCREKYNGEPEQ</sequence>
<dbReference type="KEGG" id="tog:HNI00_17090"/>
<dbReference type="AlphaFoldDB" id="A0AA96Y8C3"/>
<organism evidence="1">
    <name type="scientific">Thermoleptolyngbya oregonensis NK1-22</name>
    <dbReference type="NCBI Taxonomy" id="2547457"/>
    <lineage>
        <taxon>Bacteria</taxon>
        <taxon>Bacillati</taxon>
        <taxon>Cyanobacteriota</taxon>
        <taxon>Cyanophyceae</taxon>
        <taxon>Oculatellales</taxon>
        <taxon>Oculatellaceae</taxon>
        <taxon>Thermoleptolyngbya</taxon>
    </lineage>
</organism>
<dbReference type="RefSeq" id="WP_316787814.1">
    <property type="nucleotide sequence ID" value="NZ_CP053540.1"/>
</dbReference>